<name>A0A068VPZ6_COFCA</name>
<proteinExistence type="predicted"/>
<evidence type="ECO:0000313" key="2">
    <source>
        <dbReference type="Proteomes" id="UP000295252"/>
    </source>
</evidence>
<protein>
    <submittedName>
        <fullName evidence="1">DH200=94 genomic scaffold, scaffold_6772</fullName>
    </submittedName>
</protein>
<dbReference type="Proteomes" id="UP000295252">
    <property type="component" value="Unassembled WGS sequence"/>
</dbReference>
<reference evidence="2" key="1">
    <citation type="journal article" date="2014" name="Science">
        <title>The coffee genome provides insight into the convergent evolution of caffeine biosynthesis.</title>
        <authorList>
            <person name="Denoeud F."/>
            <person name="Carretero-Paulet L."/>
            <person name="Dereeper A."/>
            <person name="Droc G."/>
            <person name="Guyot R."/>
            <person name="Pietrella M."/>
            <person name="Zheng C."/>
            <person name="Alberti A."/>
            <person name="Anthony F."/>
            <person name="Aprea G."/>
            <person name="Aury J.M."/>
            <person name="Bento P."/>
            <person name="Bernard M."/>
            <person name="Bocs S."/>
            <person name="Campa C."/>
            <person name="Cenci A."/>
            <person name="Combes M.C."/>
            <person name="Crouzillat D."/>
            <person name="Da Silva C."/>
            <person name="Daddiego L."/>
            <person name="De Bellis F."/>
            <person name="Dussert S."/>
            <person name="Garsmeur O."/>
            <person name="Gayraud T."/>
            <person name="Guignon V."/>
            <person name="Jahn K."/>
            <person name="Jamilloux V."/>
            <person name="Joet T."/>
            <person name="Labadie K."/>
            <person name="Lan T."/>
            <person name="Leclercq J."/>
            <person name="Lepelley M."/>
            <person name="Leroy T."/>
            <person name="Li L.T."/>
            <person name="Librado P."/>
            <person name="Lopez L."/>
            <person name="Munoz A."/>
            <person name="Noel B."/>
            <person name="Pallavicini A."/>
            <person name="Perrotta G."/>
            <person name="Poncet V."/>
            <person name="Pot D."/>
            <person name="Priyono X."/>
            <person name="Rigoreau M."/>
            <person name="Rouard M."/>
            <person name="Rozas J."/>
            <person name="Tranchant-Dubreuil C."/>
            <person name="VanBuren R."/>
            <person name="Zhang Q."/>
            <person name="Andrade A.C."/>
            <person name="Argout X."/>
            <person name="Bertrand B."/>
            <person name="de Kochko A."/>
            <person name="Graziosi G."/>
            <person name="Henry R.J."/>
            <person name="Jayarama X."/>
            <person name="Ming R."/>
            <person name="Nagai C."/>
            <person name="Rounsley S."/>
            <person name="Sankoff D."/>
            <person name="Giuliano G."/>
            <person name="Albert V.A."/>
            <person name="Wincker P."/>
            <person name="Lashermes P."/>
        </authorList>
    </citation>
    <scope>NUCLEOTIDE SEQUENCE [LARGE SCALE GENOMIC DNA]</scope>
    <source>
        <strain evidence="2">cv. DH200-94</strain>
    </source>
</reference>
<accession>A0A068VPZ6</accession>
<gene>
    <name evidence="1" type="ORF">GSCOC_T00012443001</name>
</gene>
<dbReference type="InParanoid" id="A0A068VPZ6"/>
<keyword evidence="2" id="KW-1185">Reference proteome</keyword>
<organism evidence="1 2">
    <name type="scientific">Coffea canephora</name>
    <name type="common">Robusta coffee</name>
    <dbReference type="NCBI Taxonomy" id="49390"/>
    <lineage>
        <taxon>Eukaryota</taxon>
        <taxon>Viridiplantae</taxon>
        <taxon>Streptophyta</taxon>
        <taxon>Embryophyta</taxon>
        <taxon>Tracheophyta</taxon>
        <taxon>Spermatophyta</taxon>
        <taxon>Magnoliopsida</taxon>
        <taxon>eudicotyledons</taxon>
        <taxon>Gunneridae</taxon>
        <taxon>Pentapetalae</taxon>
        <taxon>asterids</taxon>
        <taxon>lamiids</taxon>
        <taxon>Gentianales</taxon>
        <taxon>Rubiaceae</taxon>
        <taxon>Ixoroideae</taxon>
        <taxon>Gardenieae complex</taxon>
        <taxon>Bertiereae - Coffeeae clade</taxon>
        <taxon>Coffeeae</taxon>
        <taxon>Coffea</taxon>
    </lineage>
</organism>
<dbReference type="AlphaFoldDB" id="A0A068VPZ6"/>
<sequence length="54" mass="6040">MATTIVRDIGTENRNTGQKNFMLLLPSSLQPFVLKVSTPFLSLIFSPTSIKETR</sequence>
<dbReference type="Gramene" id="CDP21803">
    <property type="protein sequence ID" value="CDP21803"/>
    <property type="gene ID" value="GSCOC_T00012443001"/>
</dbReference>
<dbReference type="EMBL" id="HG745856">
    <property type="protein sequence ID" value="CDP21803.1"/>
    <property type="molecule type" value="Genomic_DNA"/>
</dbReference>
<evidence type="ECO:0000313" key="1">
    <source>
        <dbReference type="EMBL" id="CDP21803.1"/>
    </source>
</evidence>